<evidence type="ECO:0000256" key="7">
    <source>
        <dbReference type="ARBA" id="ARBA00023160"/>
    </source>
</evidence>
<dbReference type="PANTHER" id="PTHR43159:SF6">
    <property type="entry name" value="ENOYL-[ACYL-CARRIER-PROTEIN] REDUCTASE [NADH] 1, CHLOROPLASTIC ISOFORM X1"/>
    <property type="match status" value="1"/>
</dbReference>
<dbReference type="SUPFAM" id="SSF51735">
    <property type="entry name" value="NAD(P)-binding Rossmann-fold domains"/>
    <property type="match status" value="1"/>
</dbReference>
<keyword evidence="5" id="KW-0560">Oxidoreductase</keyword>
<keyword evidence="4" id="KW-0276">Fatty acid metabolism</keyword>
<evidence type="ECO:0000256" key="2">
    <source>
        <dbReference type="ARBA" id="ARBA00009233"/>
    </source>
</evidence>
<name>W9RIH0_9ROSA</name>
<evidence type="ECO:0008006" key="10">
    <source>
        <dbReference type="Google" id="ProtNLM"/>
    </source>
</evidence>
<evidence type="ECO:0000256" key="1">
    <source>
        <dbReference type="ARBA" id="ARBA00005194"/>
    </source>
</evidence>
<dbReference type="GO" id="GO:0004318">
    <property type="term" value="F:enoyl-[acyl-carrier-protein] reductase (NADH) activity"/>
    <property type="evidence" value="ECO:0007669"/>
    <property type="project" value="InterPro"/>
</dbReference>
<comment type="pathway">
    <text evidence="1">Lipid metabolism; fatty acid biosynthesis.</text>
</comment>
<comment type="similarity">
    <text evidence="2">Belongs to the short-chain dehydrogenases/reductases (SDR) family. FabI subfamily.</text>
</comment>
<dbReference type="Gene3D" id="3.40.50.720">
    <property type="entry name" value="NAD(P)-binding Rossmann-like Domain"/>
    <property type="match status" value="1"/>
</dbReference>
<keyword evidence="3" id="KW-0444">Lipid biosynthesis</keyword>
<dbReference type="AlphaFoldDB" id="W9RIH0"/>
<evidence type="ECO:0000256" key="6">
    <source>
        <dbReference type="ARBA" id="ARBA00023098"/>
    </source>
</evidence>
<organism evidence="8 9">
    <name type="scientific">Morus notabilis</name>
    <dbReference type="NCBI Taxonomy" id="981085"/>
    <lineage>
        <taxon>Eukaryota</taxon>
        <taxon>Viridiplantae</taxon>
        <taxon>Streptophyta</taxon>
        <taxon>Embryophyta</taxon>
        <taxon>Tracheophyta</taxon>
        <taxon>Spermatophyta</taxon>
        <taxon>Magnoliopsida</taxon>
        <taxon>eudicotyledons</taxon>
        <taxon>Gunneridae</taxon>
        <taxon>Pentapetalae</taxon>
        <taxon>rosids</taxon>
        <taxon>fabids</taxon>
        <taxon>Rosales</taxon>
        <taxon>Moraceae</taxon>
        <taxon>Moreae</taxon>
        <taxon>Morus</taxon>
    </lineage>
</organism>
<evidence type="ECO:0000256" key="5">
    <source>
        <dbReference type="ARBA" id="ARBA00023002"/>
    </source>
</evidence>
<dbReference type="InterPro" id="IPR002347">
    <property type="entry name" value="SDR_fam"/>
</dbReference>
<evidence type="ECO:0000256" key="4">
    <source>
        <dbReference type="ARBA" id="ARBA00022832"/>
    </source>
</evidence>
<dbReference type="GO" id="GO:0006633">
    <property type="term" value="P:fatty acid biosynthetic process"/>
    <property type="evidence" value="ECO:0007669"/>
    <property type="project" value="UniProtKB-KW"/>
</dbReference>
<evidence type="ECO:0000313" key="9">
    <source>
        <dbReference type="Proteomes" id="UP000030645"/>
    </source>
</evidence>
<proteinExistence type="inferred from homology"/>
<dbReference type="InterPro" id="IPR014358">
    <property type="entry name" value="Enoyl-ACP_Rdtase_NADH"/>
</dbReference>
<dbReference type="FunFam" id="1.10.8.400:FF:000001">
    <property type="entry name" value="Enoyl-[acyl-carrier-protein] reductase [NADH]"/>
    <property type="match status" value="1"/>
</dbReference>
<dbReference type="Proteomes" id="UP000030645">
    <property type="component" value="Unassembled WGS sequence"/>
</dbReference>
<evidence type="ECO:0000256" key="3">
    <source>
        <dbReference type="ARBA" id="ARBA00022516"/>
    </source>
</evidence>
<keyword evidence="9" id="KW-1185">Reference proteome</keyword>
<dbReference type="Pfam" id="PF13561">
    <property type="entry name" value="adh_short_C2"/>
    <property type="match status" value="1"/>
</dbReference>
<dbReference type="STRING" id="981085.W9RIH0"/>
<reference evidence="9" key="1">
    <citation type="submission" date="2013-01" db="EMBL/GenBank/DDBJ databases">
        <title>Draft Genome Sequence of a Mulberry Tree, Morus notabilis C.K. Schneid.</title>
        <authorList>
            <person name="He N."/>
            <person name="Zhao S."/>
        </authorList>
    </citation>
    <scope>NUCLEOTIDE SEQUENCE</scope>
</reference>
<keyword evidence="7" id="KW-0275">Fatty acid biosynthesis</keyword>
<evidence type="ECO:0000313" key="8">
    <source>
        <dbReference type="EMBL" id="EXB93630.1"/>
    </source>
</evidence>
<dbReference type="EMBL" id="KE345083">
    <property type="protein sequence ID" value="EXB93630.1"/>
    <property type="molecule type" value="Genomic_DNA"/>
</dbReference>
<dbReference type="Gene3D" id="1.10.8.400">
    <property type="entry name" value="Enoyl acyl carrier protein reductase"/>
    <property type="match status" value="1"/>
</dbReference>
<accession>W9RIH0</accession>
<keyword evidence="6" id="KW-0443">Lipid metabolism</keyword>
<dbReference type="InterPro" id="IPR036291">
    <property type="entry name" value="NAD(P)-bd_dom_sf"/>
</dbReference>
<dbReference type="PANTHER" id="PTHR43159">
    <property type="entry name" value="ENOYL-[ACYL-CARRIER-PROTEIN] REDUCTASE"/>
    <property type="match status" value="1"/>
</dbReference>
<gene>
    <name evidence="8" type="ORF">L484_018015</name>
</gene>
<protein>
    <recommendedName>
        <fullName evidence="10">Enoyl-[acyl-carrier-protein] reductase [NADH]</fullName>
    </recommendedName>
</protein>
<dbReference type="eggNOG" id="KOG0725">
    <property type="taxonomic scope" value="Eukaryota"/>
</dbReference>
<sequence length="261" mass="27746">MVKPQINCSRRTFMQSTVNFSTKCKATAWKRLASSSHISARPSFFQSLTTSNAKSSEKVVSRAMSVAVESNTLPGLPIDLRGKRAFIAGVADDNGYGWAIAKSLAAAGAEILVGTWVPIKINKRYAGSSNWTVREVAESVKKDFGSIDILVHSLANGPEVLAFEAGRKHKIRVNTISAGPLRSRAAKAIGFIDMMIDYSSANAPLQKELSAEEVGNAAAFLASPLASAITGAVVYVDNGLNAMGVGVDSPIFENLDIPKDN</sequence>